<keyword evidence="2" id="KW-1133">Transmembrane helix</keyword>
<keyword evidence="2" id="KW-0472">Membrane</keyword>
<name>A0A9P5N8G2_GYMJU</name>
<feature type="compositionally biased region" description="Polar residues" evidence="1">
    <location>
        <begin position="258"/>
        <end position="268"/>
    </location>
</feature>
<feature type="transmembrane region" description="Helical" evidence="2">
    <location>
        <begin position="102"/>
        <end position="121"/>
    </location>
</feature>
<comment type="caution">
    <text evidence="4">The sequence shown here is derived from an EMBL/GenBank/DDBJ whole genome shotgun (WGS) entry which is preliminary data.</text>
</comment>
<proteinExistence type="predicted"/>
<dbReference type="InterPro" id="IPR045339">
    <property type="entry name" value="DUF6534"/>
</dbReference>
<keyword evidence="5" id="KW-1185">Reference proteome</keyword>
<keyword evidence="2" id="KW-0812">Transmembrane</keyword>
<organism evidence="4 5">
    <name type="scientific">Gymnopilus junonius</name>
    <name type="common">Spectacular rustgill mushroom</name>
    <name type="synonym">Gymnopilus spectabilis subsp. junonius</name>
    <dbReference type="NCBI Taxonomy" id="109634"/>
    <lineage>
        <taxon>Eukaryota</taxon>
        <taxon>Fungi</taxon>
        <taxon>Dikarya</taxon>
        <taxon>Basidiomycota</taxon>
        <taxon>Agaricomycotina</taxon>
        <taxon>Agaricomycetes</taxon>
        <taxon>Agaricomycetidae</taxon>
        <taxon>Agaricales</taxon>
        <taxon>Agaricineae</taxon>
        <taxon>Hymenogastraceae</taxon>
        <taxon>Gymnopilus</taxon>
    </lineage>
</organism>
<dbReference type="Pfam" id="PF20152">
    <property type="entry name" value="DUF6534"/>
    <property type="match status" value="1"/>
</dbReference>
<feature type="transmembrane region" description="Helical" evidence="2">
    <location>
        <begin position="214"/>
        <end position="235"/>
    </location>
</feature>
<accession>A0A9P5N8G2</accession>
<evidence type="ECO:0000313" key="5">
    <source>
        <dbReference type="Proteomes" id="UP000724874"/>
    </source>
</evidence>
<feature type="domain" description="DUF6534" evidence="3">
    <location>
        <begin position="150"/>
        <end position="238"/>
    </location>
</feature>
<evidence type="ECO:0000256" key="1">
    <source>
        <dbReference type="SAM" id="MobiDB-lite"/>
    </source>
</evidence>
<evidence type="ECO:0000256" key="2">
    <source>
        <dbReference type="SAM" id="Phobius"/>
    </source>
</evidence>
<gene>
    <name evidence="4" type="ORF">CPB84DRAFT_1968238</name>
</gene>
<feature type="transmembrane region" description="Helical" evidence="2">
    <location>
        <begin position="186"/>
        <end position="208"/>
    </location>
</feature>
<sequence>MRVFQRIDRLSNTWSPSYGKSVFSSDDVHAKQLIHLYGVCELTHCSLICYSTYIVLINNYGNLASLATLPLPLSIAVGFSGIIEPLVQAFFAYRVFVVSNKILIPAICWILTTVRSALTFTAMGVSIKSSNVTQFHTKYEWLFGSLLGVSIATDVIVSMSLFNRLRHRYPGQQSITPPPPLIDKMIAWTIQSGLVSAITEIAMFITFYALKDSYIWVAIYLSLSKIFSISLLASLNGRMVLPEKNTFALRQTQHFTNPITFPSTSTDPAGSEKNDKGLTAHETASQDIIQYVEKEKQNTSLPDDL</sequence>
<dbReference type="PANTHER" id="PTHR40465">
    <property type="entry name" value="CHROMOSOME 1, WHOLE GENOME SHOTGUN SEQUENCE"/>
    <property type="match status" value="1"/>
</dbReference>
<feature type="transmembrane region" description="Helical" evidence="2">
    <location>
        <begin position="141"/>
        <end position="165"/>
    </location>
</feature>
<feature type="transmembrane region" description="Helical" evidence="2">
    <location>
        <begin position="69"/>
        <end position="90"/>
    </location>
</feature>
<evidence type="ECO:0000313" key="4">
    <source>
        <dbReference type="EMBL" id="KAF8870233.1"/>
    </source>
</evidence>
<dbReference type="Proteomes" id="UP000724874">
    <property type="component" value="Unassembled WGS sequence"/>
</dbReference>
<feature type="region of interest" description="Disordered" evidence="1">
    <location>
        <begin position="258"/>
        <end position="278"/>
    </location>
</feature>
<protein>
    <recommendedName>
        <fullName evidence="3">DUF6534 domain-containing protein</fullName>
    </recommendedName>
</protein>
<dbReference type="EMBL" id="JADNYJ010000371">
    <property type="protein sequence ID" value="KAF8870233.1"/>
    <property type="molecule type" value="Genomic_DNA"/>
</dbReference>
<dbReference type="OrthoDB" id="2535105at2759"/>
<dbReference type="PANTHER" id="PTHR40465:SF1">
    <property type="entry name" value="DUF6534 DOMAIN-CONTAINING PROTEIN"/>
    <property type="match status" value="1"/>
</dbReference>
<reference evidence="4" key="1">
    <citation type="submission" date="2020-11" db="EMBL/GenBank/DDBJ databases">
        <authorList>
            <consortium name="DOE Joint Genome Institute"/>
            <person name="Ahrendt S."/>
            <person name="Riley R."/>
            <person name="Andreopoulos W."/>
            <person name="LaButti K."/>
            <person name="Pangilinan J."/>
            <person name="Ruiz-duenas F.J."/>
            <person name="Barrasa J.M."/>
            <person name="Sanchez-Garcia M."/>
            <person name="Camarero S."/>
            <person name="Miyauchi S."/>
            <person name="Serrano A."/>
            <person name="Linde D."/>
            <person name="Babiker R."/>
            <person name="Drula E."/>
            <person name="Ayuso-Fernandez I."/>
            <person name="Pacheco R."/>
            <person name="Padilla G."/>
            <person name="Ferreira P."/>
            <person name="Barriuso J."/>
            <person name="Kellner H."/>
            <person name="Castanera R."/>
            <person name="Alfaro M."/>
            <person name="Ramirez L."/>
            <person name="Pisabarro A.G."/>
            <person name="Kuo A."/>
            <person name="Tritt A."/>
            <person name="Lipzen A."/>
            <person name="He G."/>
            <person name="Yan M."/>
            <person name="Ng V."/>
            <person name="Cullen D."/>
            <person name="Martin F."/>
            <person name="Rosso M.-N."/>
            <person name="Henrissat B."/>
            <person name="Hibbett D."/>
            <person name="Martinez A.T."/>
            <person name="Grigoriev I.V."/>
        </authorList>
    </citation>
    <scope>NUCLEOTIDE SEQUENCE</scope>
    <source>
        <strain evidence="4">AH 44721</strain>
    </source>
</reference>
<dbReference type="AlphaFoldDB" id="A0A9P5N8G2"/>
<feature type="transmembrane region" description="Helical" evidence="2">
    <location>
        <begin position="34"/>
        <end position="57"/>
    </location>
</feature>
<evidence type="ECO:0000259" key="3">
    <source>
        <dbReference type="Pfam" id="PF20152"/>
    </source>
</evidence>